<dbReference type="EMBL" id="MU275852">
    <property type="protein sequence ID" value="KAI0051494.1"/>
    <property type="molecule type" value="Genomic_DNA"/>
</dbReference>
<keyword evidence="2" id="KW-1185">Reference proteome</keyword>
<dbReference type="Proteomes" id="UP000814033">
    <property type="component" value="Unassembled WGS sequence"/>
</dbReference>
<organism evidence="1 2">
    <name type="scientific">Auriscalpium vulgare</name>
    <dbReference type="NCBI Taxonomy" id="40419"/>
    <lineage>
        <taxon>Eukaryota</taxon>
        <taxon>Fungi</taxon>
        <taxon>Dikarya</taxon>
        <taxon>Basidiomycota</taxon>
        <taxon>Agaricomycotina</taxon>
        <taxon>Agaricomycetes</taxon>
        <taxon>Russulales</taxon>
        <taxon>Auriscalpiaceae</taxon>
        <taxon>Auriscalpium</taxon>
    </lineage>
</organism>
<accession>A0ACB8S5I3</accession>
<sequence>MPSKRTAHASRKLKHDDDSDSLIPDLDDYSPLVPDVDYNASEPPPPPHILDGDGEGDETVPDSGGIGSPGFVQAEPPTTESPILARLSKAKQSQVNRTVTAMQSDTLVPRLRTPDSERKRVRTSTSSSRQVAILPTNCLLLRSAALGHRPNA</sequence>
<evidence type="ECO:0000313" key="2">
    <source>
        <dbReference type="Proteomes" id="UP000814033"/>
    </source>
</evidence>
<proteinExistence type="predicted"/>
<reference evidence="1" key="1">
    <citation type="submission" date="2021-02" db="EMBL/GenBank/DDBJ databases">
        <authorList>
            <consortium name="DOE Joint Genome Institute"/>
            <person name="Ahrendt S."/>
            <person name="Looney B.P."/>
            <person name="Miyauchi S."/>
            <person name="Morin E."/>
            <person name="Drula E."/>
            <person name="Courty P.E."/>
            <person name="Chicoki N."/>
            <person name="Fauchery L."/>
            <person name="Kohler A."/>
            <person name="Kuo A."/>
            <person name="Labutti K."/>
            <person name="Pangilinan J."/>
            <person name="Lipzen A."/>
            <person name="Riley R."/>
            <person name="Andreopoulos W."/>
            <person name="He G."/>
            <person name="Johnson J."/>
            <person name="Barry K.W."/>
            <person name="Grigoriev I.V."/>
            <person name="Nagy L."/>
            <person name="Hibbett D."/>
            <person name="Henrissat B."/>
            <person name="Matheny P.B."/>
            <person name="Labbe J."/>
            <person name="Martin F."/>
        </authorList>
    </citation>
    <scope>NUCLEOTIDE SEQUENCE</scope>
    <source>
        <strain evidence="1">FP105234-sp</strain>
    </source>
</reference>
<gene>
    <name evidence="1" type="ORF">FA95DRAFT_1569978</name>
</gene>
<protein>
    <submittedName>
        <fullName evidence="1">Uncharacterized protein</fullName>
    </submittedName>
</protein>
<evidence type="ECO:0000313" key="1">
    <source>
        <dbReference type="EMBL" id="KAI0051494.1"/>
    </source>
</evidence>
<comment type="caution">
    <text evidence="1">The sequence shown here is derived from an EMBL/GenBank/DDBJ whole genome shotgun (WGS) entry which is preliminary data.</text>
</comment>
<name>A0ACB8S5I3_9AGAM</name>
<reference evidence="1" key="2">
    <citation type="journal article" date="2022" name="New Phytol.">
        <title>Evolutionary transition to the ectomycorrhizal habit in the genomes of a hyperdiverse lineage of mushroom-forming fungi.</title>
        <authorList>
            <person name="Looney B."/>
            <person name="Miyauchi S."/>
            <person name="Morin E."/>
            <person name="Drula E."/>
            <person name="Courty P.E."/>
            <person name="Kohler A."/>
            <person name="Kuo A."/>
            <person name="LaButti K."/>
            <person name="Pangilinan J."/>
            <person name="Lipzen A."/>
            <person name="Riley R."/>
            <person name="Andreopoulos W."/>
            <person name="He G."/>
            <person name="Johnson J."/>
            <person name="Nolan M."/>
            <person name="Tritt A."/>
            <person name="Barry K.W."/>
            <person name="Grigoriev I.V."/>
            <person name="Nagy L.G."/>
            <person name="Hibbett D."/>
            <person name="Henrissat B."/>
            <person name="Matheny P.B."/>
            <person name="Labbe J."/>
            <person name="Martin F.M."/>
        </authorList>
    </citation>
    <scope>NUCLEOTIDE SEQUENCE</scope>
    <source>
        <strain evidence="1">FP105234-sp</strain>
    </source>
</reference>